<name>A0A5N7MPU6_9HYPH</name>
<dbReference type="OrthoDB" id="3034762at2"/>
<comment type="caution">
    <text evidence="1">The sequence shown here is derived from an EMBL/GenBank/DDBJ whole genome shotgun (WGS) entry which is preliminary data.</text>
</comment>
<organism evidence="1 2">
    <name type="scientific">Microvirga tunisiensis</name>
    <dbReference type="NCBI Taxonomy" id="2108360"/>
    <lineage>
        <taxon>Bacteria</taxon>
        <taxon>Pseudomonadati</taxon>
        <taxon>Pseudomonadota</taxon>
        <taxon>Alphaproteobacteria</taxon>
        <taxon>Hyphomicrobiales</taxon>
        <taxon>Methylobacteriaceae</taxon>
        <taxon>Microvirga</taxon>
    </lineage>
</organism>
<keyword evidence="1" id="KW-0378">Hydrolase</keyword>
<gene>
    <name evidence="1" type="ORF">FS320_26835</name>
</gene>
<reference evidence="1 2" key="1">
    <citation type="journal article" date="2019" name="Syst. Appl. Microbiol.">
        <title>Microvirga tunisiensis sp. nov., a root nodule symbiotic bacterium isolated from Lupinus micranthus and L. luteus grown in Northern Tunisia.</title>
        <authorList>
            <person name="Msaddak A."/>
            <person name="Rejili M."/>
            <person name="Duran D."/>
            <person name="Mars M."/>
            <person name="Palacios J.M."/>
            <person name="Ruiz-Argueso T."/>
            <person name="Rey L."/>
            <person name="Imperial J."/>
        </authorList>
    </citation>
    <scope>NUCLEOTIDE SEQUENCE [LARGE SCALE GENOMIC DNA]</scope>
    <source>
        <strain evidence="1 2">Lmie10</strain>
    </source>
</reference>
<dbReference type="GO" id="GO:0016787">
    <property type="term" value="F:hydrolase activity"/>
    <property type="evidence" value="ECO:0007669"/>
    <property type="project" value="UniProtKB-KW"/>
</dbReference>
<keyword evidence="2" id="KW-1185">Reference proteome</keyword>
<evidence type="ECO:0000313" key="1">
    <source>
        <dbReference type="EMBL" id="MPR28660.1"/>
    </source>
</evidence>
<protein>
    <submittedName>
        <fullName evidence="1">Alpha/beta hydrolase</fullName>
    </submittedName>
</protein>
<dbReference type="InterPro" id="IPR048061">
    <property type="entry name" value="GmtX-like"/>
</dbReference>
<accession>A0A5N7MPU6</accession>
<proteinExistence type="predicted"/>
<dbReference type="EMBL" id="VOSK01000162">
    <property type="protein sequence ID" value="MPR28660.1"/>
    <property type="molecule type" value="Genomic_DNA"/>
</dbReference>
<sequence length="224" mass="24786">MPSITIHPDDVLASLLAKGGRSQRQRNLTAVHEICRRQHQTGSRDFSIPAIGRLCETEGILKGRALYNAQSADYRNLIEAWQGYAGPAALKAPKVLASHDYLMRIEDPAIRSLMQGIISERDRLKAQVNTLKANTHIVVDRRPLGGNVVTSPGAAPVVLLPMESQLTESEKQALRRAISREFLEDRGWQEVGLGEIVNEKGRTIFDPGYSTAIRKVLGDLKDRS</sequence>
<dbReference type="Proteomes" id="UP000403266">
    <property type="component" value="Unassembled WGS sequence"/>
</dbReference>
<evidence type="ECO:0000313" key="2">
    <source>
        <dbReference type="Proteomes" id="UP000403266"/>
    </source>
</evidence>
<dbReference type="NCBIfam" id="NF040692">
    <property type="entry name" value="recomb_assoc"/>
    <property type="match status" value="1"/>
</dbReference>
<dbReference type="AlphaFoldDB" id="A0A5N7MPU6"/>